<sequence>MTPQKAKEGKGSVTPQTPTTGPKVTNAPNWVSPQRSPRFLVYDYSPPSQNFVGLHFGFDTSLPPSRTDSVSPELRQQLNRCSLEEETSVEIINPSMDEKFDSRQLDSSEQQMKNAMETRERKRQTKRVITLEDLQPHFGRKLADAAKILGVSVSTFKRYCRRNGIKWKNVNEFSQALELDPKHRETPGEKTTPSCKTPSITGQAETGNQVLDSRMAKIKENLQEQNNFQTDNVSKEVEAVVSEGDSNGWPMLPCSDPAPRHSIVTIKAIYGEDILKFDLSSTSGIVELKEEVAKRLELESDNFKVKYQDEDQEWILIACDADFQLCLKFSSSLGNQLINILVVDRVFNFEKS</sequence>
<keyword evidence="1" id="KW-0805">Transcription regulation</keyword>
<dbReference type="STRING" id="1590841.A0A2R6PHR6"/>
<feature type="compositionally biased region" description="Basic and acidic residues" evidence="5">
    <location>
        <begin position="1"/>
        <end position="10"/>
    </location>
</feature>
<evidence type="ECO:0000256" key="3">
    <source>
        <dbReference type="ARBA" id="ARBA00023163"/>
    </source>
</evidence>
<feature type="compositionally biased region" description="Polar residues" evidence="5">
    <location>
        <begin position="189"/>
        <end position="203"/>
    </location>
</feature>
<dbReference type="GO" id="GO:0003700">
    <property type="term" value="F:DNA-binding transcription factor activity"/>
    <property type="evidence" value="ECO:0007669"/>
    <property type="project" value="InterPro"/>
</dbReference>
<dbReference type="OMA" id="HSIVTIK"/>
<keyword evidence="4" id="KW-0539">Nucleus</keyword>
<gene>
    <name evidence="8" type="ORF">CEY00_Acc28766</name>
</gene>
<feature type="domain" description="RWP-RK" evidence="6">
    <location>
        <begin position="112"/>
        <end position="197"/>
    </location>
</feature>
<dbReference type="Pfam" id="PF00564">
    <property type="entry name" value="PB1"/>
    <property type="match status" value="1"/>
</dbReference>
<feature type="region of interest" description="Disordered" evidence="5">
    <location>
        <begin position="1"/>
        <end position="34"/>
    </location>
</feature>
<reference evidence="9" key="2">
    <citation type="journal article" date="2018" name="BMC Genomics">
        <title>A manually annotated Actinidia chinensis var. chinensis (kiwifruit) genome highlights the challenges associated with draft genomes and gene prediction in plants.</title>
        <authorList>
            <person name="Pilkington S.M."/>
            <person name="Crowhurst R."/>
            <person name="Hilario E."/>
            <person name="Nardozza S."/>
            <person name="Fraser L."/>
            <person name="Peng Y."/>
            <person name="Gunaseelan K."/>
            <person name="Simpson R."/>
            <person name="Tahir J."/>
            <person name="Deroles S.C."/>
            <person name="Templeton K."/>
            <person name="Luo Z."/>
            <person name="Davy M."/>
            <person name="Cheng C."/>
            <person name="McNeilage M."/>
            <person name="Scaglione D."/>
            <person name="Liu Y."/>
            <person name="Zhang Q."/>
            <person name="Datson P."/>
            <person name="De Silva N."/>
            <person name="Gardiner S.E."/>
            <person name="Bassett H."/>
            <person name="Chagne D."/>
            <person name="McCallum J."/>
            <person name="Dzierzon H."/>
            <person name="Deng C."/>
            <person name="Wang Y.Y."/>
            <person name="Barron L."/>
            <person name="Manako K."/>
            <person name="Bowen J."/>
            <person name="Foster T.M."/>
            <person name="Erridge Z.A."/>
            <person name="Tiffin H."/>
            <person name="Waite C.N."/>
            <person name="Davies K.M."/>
            <person name="Grierson E.P."/>
            <person name="Laing W.A."/>
            <person name="Kirk R."/>
            <person name="Chen X."/>
            <person name="Wood M."/>
            <person name="Montefiori M."/>
            <person name="Brummell D.A."/>
            <person name="Schwinn K.E."/>
            <person name="Catanach A."/>
            <person name="Fullerton C."/>
            <person name="Li D."/>
            <person name="Meiyalaghan S."/>
            <person name="Nieuwenhuizen N."/>
            <person name="Read N."/>
            <person name="Prakash R."/>
            <person name="Hunter D."/>
            <person name="Zhang H."/>
            <person name="McKenzie M."/>
            <person name="Knabel M."/>
            <person name="Harris A."/>
            <person name="Allan A.C."/>
            <person name="Gleave A."/>
            <person name="Chen A."/>
            <person name="Janssen B.J."/>
            <person name="Plunkett B."/>
            <person name="Ampomah-Dwamena C."/>
            <person name="Voogd C."/>
            <person name="Leif D."/>
            <person name="Lafferty D."/>
            <person name="Souleyre E.J.F."/>
            <person name="Varkonyi-Gasic E."/>
            <person name="Gambi F."/>
            <person name="Hanley J."/>
            <person name="Yao J.L."/>
            <person name="Cheung J."/>
            <person name="David K.M."/>
            <person name="Warren B."/>
            <person name="Marsh K."/>
            <person name="Snowden K.C."/>
            <person name="Lin-Wang K."/>
            <person name="Brian L."/>
            <person name="Martinez-Sanchez M."/>
            <person name="Wang M."/>
            <person name="Ileperuma N."/>
            <person name="Macnee N."/>
            <person name="Campin R."/>
            <person name="McAtee P."/>
            <person name="Drummond R.S.M."/>
            <person name="Espley R.V."/>
            <person name="Ireland H.S."/>
            <person name="Wu R."/>
            <person name="Atkinson R.G."/>
            <person name="Karunairetnam S."/>
            <person name="Bulley S."/>
            <person name="Chunkath S."/>
            <person name="Hanley Z."/>
            <person name="Storey R."/>
            <person name="Thrimawithana A.H."/>
            <person name="Thomson S."/>
            <person name="David C."/>
            <person name="Testolin R."/>
            <person name="Huang H."/>
            <person name="Hellens R.P."/>
            <person name="Schaffer R.J."/>
        </authorList>
    </citation>
    <scope>NUCLEOTIDE SEQUENCE [LARGE SCALE GENOMIC DNA]</scope>
    <source>
        <strain evidence="9">cv. Red5</strain>
    </source>
</reference>
<dbReference type="SMART" id="SM00666">
    <property type="entry name" value="PB1"/>
    <property type="match status" value="1"/>
</dbReference>
<dbReference type="InterPro" id="IPR000270">
    <property type="entry name" value="PB1_dom"/>
</dbReference>
<evidence type="ECO:0000256" key="2">
    <source>
        <dbReference type="ARBA" id="ARBA00023125"/>
    </source>
</evidence>
<keyword evidence="3" id="KW-0804">Transcription</keyword>
<dbReference type="Pfam" id="PF02042">
    <property type="entry name" value="RWP-RK"/>
    <property type="match status" value="1"/>
</dbReference>
<evidence type="ECO:0000259" key="7">
    <source>
        <dbReference type="PROSITE" id="PS51745"/>
    </source>
</evidence>
<dbReference type="InParanoid" id="A0A2R6PHR6"/>
<dbReference type="Gramene" id="PSR91422">
    <property type="protein sequence ID" value="PSR91422"/>
    <property type="gene ID" value="CEY00_Acc28766"/>
</dbReference>
<dbReference type="Gene3D" id="3.10.20.90">
    <property type="entry name" value="Phosphatidylinositol 3-kinase Catalytic Subunit, Chain A, domain 1"/>
    <property type="match status" value="1"/>
</dbReference>
<dbReference type="PROSITE" id="PS51745">
    <property type="entry name" value="PB1"/>
    <property type="match status" value="1"/>
</dbReference>
<dbReference type="InterPro" id="IPR003035">
    <property type="entry name" value="RWP-RK_dom"/>
</dbReference>
<organism evidence="8 9">
    <name type="scientific">Actinidia chinensis var. chinensis</name>
    <name type="common">Chinese soft-hair kiwi</name>
    <dbReference type="NCBI Taxonomy" id="1590841"/>
    <lineage>
        <taxon>Eukaryota</taxon>
        <taxon>Viridiplantae</taxon>
        <taxon>Streptophyta</taxon>
        <taxon>Embryophyta</taxon>
        <taxon>Tracheophyta</taxon>
        <taxon>Spermatophyta</taxon>
        <taxon>Magnoliopsida</taxon>
        <taxon>eudicotyledons</taxon>
        <taxon>Gunneridae</taxon>
        <taxon>Pentapetalae</taxon>
        <taxon>asterids</taxon>
        <taxon>Ericales</taxon>
        <taxon>Actinidiaceae</taxon>
        <taxon>Actinidia</taxon>
    </lineage>
</organism>
<comment type="caution">
    <text evidence="8">The sequence shown here is derived from an EMBL/GenBank/DDBJ whole genome shotgun (WGS) entry which is preliminary data.</text>
</comment>
<feature type="region of interest" description="Disordered" evidence="5">
    <location>
        <begin position="183"/>
        <end position="203"/>
    </location>
</feature>
<evidence type="ECO:0000313" key="9">
    <source>
        <dbReference type="Proteomes" id="UP000241394"/>
    </source>
</evidence>
<dbReference type="InterPro" id="IPR053793">
    <property type="entry name" value="PB1-like"/>
</dbReference>
<dbReference type="SUPFAM" id="SSF54277">
    <property type="entry name" value="CAD &amp; PB1 domains"/>
    <property type="match status" value="1"/>
</dbReference>
<evidence type="ECO:0000256" key="1">
    <source>
        <dbReference type="ARBA" id="ARBA00023015"/>
    </source>
</evidence>
<feature type="domain" description="PB1" evidence="7">
    <location>
        <begin position="263"/>
        <end position="345"/>
    </location>
</feature>
<dbReference type="PANTHER" id="PTHR32002">
    <property type="entry name" value="PROTEIN NLP8"/>
    <property type="match status" value="1"/>
</dbReference>
<evidence type="ECO:0000256" key="5">
    <source>
        <dbReference type="SAM" id="MobiDB-lite"/>
    </source>
</evidence>
<dbReference type="PANTHER" id="PTHR32002:SF35">
    <property type="entry name" value="PROTEIN NLP6"/>
    <property type="match status" value="1"/>
</dbReference>
<proteinExistence type="predicted"/>
<dbReference type="Proteomes" id="UP000241394">
    <property type="component" value="Chromosome LG25"/>
</dbReference>
<dbReference type="InterPro" id="IPR045012">
    <property type="entry name" value="NLP"/>
</dbReference>
<protein>
    <submittedName>
        <fullName evidence="8">Uncharacterized protein</fullName>
    </submittedName>
</protein>
<evidence type="ECO:0000313" key="8">
    <source>
        <dbReference type="EMBL" id="PSR91422.1"/>
    </source>
</evidence>
<dbReference type="GO" id="GO:0003677">
    <property type="term" value="F:DNA binding"/>
    <property type="evidence" value="ECO:0007669"/>
    <property type="project" value="UniProtKB-KW"/>
</dbReference>
<dbReference type="OrthoDB" id="1747617at2759"/>
<accession>A0A2R6PHR6</accession>
<name>A0A2R6PHR6_ACTCC</name>
<evidence type="ECO:0000256" key="4">
    <source>
        <dbReference type="ARBA" id="ARBA00023242"/>
    </source>
</evidence>
<dbReference type="AlphaFoldDB" id="A0A2R6PHR6"/>
<keyword evidence="2" id="KW-0238">DNA-binding</keyword>
<reference evidence="8 9" key="1">
    <citation type="submission" date="2017-07" db="EMBL/GenBank/DDBJ databases">
        <title>An improved, manually edited Actinidia chinensis var. chinensis (kiwifruit) genome highlights the challenges associated with draft genomes and gene prediction in plants.</title>
        <authorList>
            <person name="Pilkington S."/>
            <person name="Crowhurst R."/>
            <person name="Hilario E."/>
            <person name="Nardozza S."/>
            <person name="Fraser L."/>
            <person name="Peng Y."/>
            <person name="Gunaseelan K."/>
            <person name="Simpson R."/>
            <person name="Tahir J."/>
            <person name="Deroles S."/>
            <person name="Templeton K."/>
            <person name="Luo Z."/>
            <person name="Davy M."/>
            <person name="Cheng C."/>
            <person name="Mcneilage M."/>
            <person name="Scaglione D."/>
            <person name="Liu Y."/>
            <person name="Zhang Q."/>
            <person name="Datson P."/>
            <person name="De Silva N."/>
            <person name="Gardiner S."/>
            <person name="Bassett H."/>
            <person name="Chagne D."/>
            <person name="Mccallum J."/>
            <person name="Dzierzon H."/>
            <person name="Deng C."/>
            <person name="Wang Y.-Y."/>
            <person name="Barron N."/>
            <person name="Manako K."/>
            <person name="Bowen J."/>
            <person name="Foster T."/>
            <person name="Erridge Z."/>
            <person name="Tiffin H."/>
            <person name="Waite C."/>
            <person name="Davies K."/>
            <person name="Grierson E."/>
            <person name="Laing W."/>
            <person name="Kirk R."/>
            <person name="Chen X."/>
            <person name="Wood M."/>
            <person name="Montefiori M."/>
            <person name="Brummell D."/>
            <person name="Schwinn K."/>
            <person name="Catanach A."/>
            <person name="Fullerton C."/>
            <person name="Li D."/>
            <person name="Meiyalaghan S."/>
            <person name="Nieuwenhuizen N."/>
            <person name="Read N."/>
            <person name="Prakash R."/>
            <person name="Hunter D."/>
            <person name="Zhang H."/>
            <person name="Mckenzie M."/>
            <person name="Knabel M."/>
            <person name="Harris A."/>
            <person name="Allan A."/>
            <person name="Chen A."/>
            <person name="Janssen B."/>
            <person name="Plunkett B."/>
            <person name="Dwamena C."/>
            <person name="Voogd C."/>
            <person name="Leif D."/>
            <person name="Lafferty D."/>
            <person name="Souleyre E."/>
            <person name="Varkonyi-Gasic E."/>
            <person name="Gambi F."/>
            <person name="Hanley J."/>
            <person name="Yao J.-L."/>
            <person name="Cheung J."/>
            <person name="David K."/>
            <person name="Warren B."/>
            <person name="Marsh K."/>
            <person name="Snowden K."/>
            <person name="Lin-Wang K."/>
            <person name="Brian L."/>
            <person name="Martinez-Sanchez M."/>
            <person name="Wang M."/>
            <person name="Ileperuma N."/>
            <person name="Macnee N."/>
            <person name="Campin R."/>
            <person name="Mcatee P."/>
            <person name="Drummond R."/>
            <person name="Espley R."/>
            <person name="Ireland H."/>
            <person name="Wu R."/>
            <person name="Atkinson R."/>
            <person name="Karunairetnam S."/>
            <person name="Bulley S."/>
            <person name="Chunkath S."/>
            <person name="Hanley Z."/>
            <person name="Storey R."/>
            <person name="Thrimawithana A."/>
            <person name="Thomson S."/>
            <person name="David C."/>
            <person name="Testolin R."/>
        </authorList>
    </citation>
    <scope>NUCLEOTIDE SEQUENCE [LARGE SCALE GENOMIC DNA]</scope>
    <source>
        <strain evidence="9">cv. Red5</strain>
        <tissue evidence="8">Young leaf</tissue>
    </source>
</reference>
<evidence type="ECO:0000259" key="6">
    <source>
        <dbReference type="PROSITE" id="PS51519"/>
    </source>
</evidence>
<dbReference type="PROSITE" id="PS51519">
    <property type="entry name" value="RWP_RK"/>
    <property type="match status" value="1"/>
</dbReference>
<feature type="compositionally biased region" description="Polar residues" evidence="5">
    <location>
        <begin position="13"/>
        <end position="34"/>
    </location>
</feature>
<dbReference type="EMBL" id="NKQK01000025">
    <property type="protein sequence ID" value="PSR91422.1"/>
    <property type="molecule type" value="Genomic_DNA"/>
</dbReference>
<keyword evidence="9" id="KW-1185">Reference proteome</keyword>